<keyword evidence="4" id="KW-1185">Reference proteome</keyword>
<sequence>MEIEESRASGWVAWVLFGGILLVLLGAVHLTVGLIALLRPEVLADTRSEHLFSMPLTGLAWVHLALGVVALVTGVGLIRGVAWARIVAIVIALLTALVNFAFIAVYPAWSVIAIVLATLIAWAVAAHGGEVADAYGR</sequence>
<reference evidence="3 4" key="1">
    <citation type="submission" date="2020-08" db="EMBL/GenBank/DDBJ databases">
        <title>Whole genome shotgun sequence of Actinoplanes ianthinogenes NBRC 13996.</title>
        <authorList>
            <person name="Komaki H."/>
            <person name="Tamura T."/>
        </authorList>
    </citation>
    <scope>NUCLEOTIDE SEQUENCE [LARGE SCALE GENOMIC DNA]</scope>
    <source>
        <strain evidence="3 4">NBRC 13996</strain>
    </source>
</reference>
<dbReference type="RefSeq" id="WP_189333665.1">
    <property type="nucleotide sequence ID" value="NZ_AP023356.1"/>
</dbReference>
<keyword evidence="1" id="KW-0472">Membrane</keyword>
<dbReference type="Pfam" id="PF23636">
    <property type="entry name" value="DUF7144"/>
    <property type="match status" value="1"/>
</dbReference>
<dbReference type="EMBL" id="AP023356">
    <property type="protein sequence ID" value="BCJ45773.1"/>
    <property type="molecule type" value="Genomic_DNA"/>
</dbReference>
<name>A0ABM7M298_9ACTN</name>
<proteinExistence type="predicted"/>
<keyword evidence="1" id="KW-1133">Transmembrane helix</keyword>
<feature type="transmembrane region" description="Helical" evidence="1">
    <location>
        <begin position="58"/>
        <end position="78"/>
    </location>
</feature>
<gene>
    <name evidence="3" type="ORF">Aiant_64300</name>
</gene>
<evidence type="ECO:0000259" key="2">
    <source>
        <dbReference type="Pfam" id="PF23636"/>
    </source>
</evidence>
<evidence type="ECO:0000313" key="4">
    <source>
        <dbReference type="Proteomes" id="UP000676967"/>
    </source>
</evidence>
<dbReference type="InterPro" id="IPR055568">
    <property type="entry name" value="DUF7144"/>
</dbReference>
<feature type="transmembrane region" description="Helical" evidence="1">
    <location>
        <begin position="85"/>
        <end position="105"/>
    </location>
</feature>
<evidence type="ECO:0000313" key="3">
    <source>
        <dbReference type="EMBL" id="BCJ45773.1"/>
    </source>
</evidence>
<keyword evidence="1" id="KW-0812">Transmembrane</keyword>
<protein>
    <recommendedName>
        <fullName evidence="2">DUF7144 domain-containing protein</fullName>
    </recommendedName>
</protein>
<feature type="domain" description="DUF7144" evidence="2">
    <location>
        <begin position="14"/>
        <end position="128"/>
    </location>
</feature>
<feature type="transmembrane region" description="Helical" evidence="1">
    <location>
        <begin position="12"/>
        <end position="38"/>
    </location>
</feature>
<organism evidence="3 4">
    <name type="scientific">Actinoplanes ianthinogenes</name>
    <dbReference type="NCBI Taxonomy" id="122358"/>
    <lineage>
        <taxon>Bacteria</taxon>
        <taxon>Bacillati</taxon>
        <taxon>Actinomycetota</taxon>
        <taxon>Actinomycetes</taxon>
        <taxon>Micromonosporales</taxon>
        <taxon>Micromonosporaceae</taxon>
        <taxon>Actinoplanes</taxon>
    </lineage>
</organism>
<feature type="transmembrane region" description="Helical" evidence="1">
    <location>
        <begin position="111"/>
        <end position="132"/>
    </location>
</feature>
<dbReference type="Proteomes" id="UP000676967">
    <property type="component" value="Chromosome"/>
</dbReference>
<evidence type="ECO:0000256" key="1">
    <source>
        <dbReference type="SAM" id="Phobius"/>
    </source>
</evidence>
<accession>A0ABM7M298</accession>